<dbReference type="AlphaFoldDB" id="A0A0A7G0Q8"/>
<dbReference type="GO" id="GO:0005886">
    <property type="term" value="C:plasma membrane"/>
    <property type="evidence" value="ECO:0007669"/>
    <property type="project" value="TreeGrafter"/>
</dbReference>
<reference evidence="3 4" key="1">
    <citation type="journal article" date="2015" name="Infect. Genet. Evol.">
        <title>Genomic sequences of six botulinum neurotoxin-producing strains representing three clostridial species illustrate the mobility and diversity of botulinum neurotoxin genes.</title>
        <authorList>
            <person name="Smith T.J."/>
            <person name="Hill K.K."/>
            <person name="Xie G."/>
            <person name="Foley B.T."/>
            <person name="Williamson C.H."/>
            <person name="Foster J.T."/>
            <person name="Johnson S.L."/>
            <person name="Chertkov O."/>
            <person name="Teshima H."/>
            <person name="Gibbons H.S."/>
            <person name="Johnsky L.A."/>
            <person name="Karavis M.A."/>
            <person name="Smith L.A."/>
        </authorList>
    </citation>
    <scope>NUCLEOTIDE SEQUENCE [LARGE SCALE GENOMIC DNA]</scope>
    <source>
        <strain evidence="3 4">Sullivan</strain>
    </source>
</reference>
<dbReference type="Proteomes" id="UP000030635">
    <property type="component" value="Chromosome"/>
</dbReference>
<keyword evidence="2" id="KW-0812">Transmembrane</keyword>
<dbReference type="EMBL" id="CP006905">
    <property type="protein sequence ID" value="AIY84666.1"/>
    <property type="molecule type" value="Genomic_DNA"/>
</dbReference>
<evidence type="ECO:0000313" key="4">
    <source>
        <dbReference type="Proteomes" id="UP000030635"/>
    </source>
</evidence>
<keyword evidence="4" id="KW-1185">Reference proteome</keyword>
<accession>A0A0A7G0Q8</accession>
<keyword evidence="1" id="KW-0175">Coiled coil</keyword>
<keyword evidence="2" id="KW-0472">Membrane</keyword>
<feature type="transmembrane region" description="Helical" evidence="2">
    <location>
        <begin position="383"/>
        <end position="404"/>
    </location>
</feature>
<evidence type="ECO:0000313" key="3">
    <source>
        <dbReference type="EMBL" id="AIY84666.1"/>
    </source>
</evidence>
<dbReference type="HOGENOM" id="CLU_655066_0_0_9"/>
<evidence type="ECO:0000256" key="2">
    <source>
        <dbReference type="SAM" id="Phobius"/>
    </source>
</evidence>
<dbReference type="eggNOG" id="ENOG5031PGA">
    <property type="taxonomic scope" value="Bacteria"/>
</dbReference>
<proteinExistence type="predicted"/>
<evidence type="ECO:0000256" key="1">
    <source>
        <dbReference type="SAM" id="Coils"/>
    </source>
</evidence>
<name>A0A0A7G0Q8_9CLOT</name>
<dbReference type="OrthoDB" id="9989412at2"/>
<feature type="transmembrane region" description="Helical" evidence="2">
    <location>
        <begin position="15"/>
        <end position="35"/>
    </location>
</feature>
<dbReference type="RefSeq" id="WP_039312206.1">
    <property type="nucleotide sequence ID" value="NZ_CP006905.1"/>
</dbReference>
<dbReference type="PANTHER" id="PTHR30572">
    <property type="entry name" value="MEMBRANE COMPONENT OF TRANSPORTER-RELATED"/>
    <property type="match status" value="1"/>
</dbReference>
<protein>
    <submittedName>
        <fullName evidence="3">FtsX-like permease family protein</fullName>
    </submittedName>
</protein>
<keyword evidence="2" id="KW-1133">Transmembrane helix</keyword>
<dbReference type="KEGG" id="cbv:U729_1014"/>
<gene>
    <name evidence="3" type="ORF">U729_1014</name>
</gene>
<dbReference type="GO" id="GO:0022857">
    <property type="term" value="F:transmembrane transporter activity"/>
    <property type="evidence" value="ECO:0007669"/>
    <property type="project" value="TreeGrafter"/>
</dbReference>
<feature type="transmembrane region" description="Helical" evidence="2">
    <location>
        <begin position="341"/>
        <end position="363"/>
    </location>
</feature>
<feature type="transmembrane region" description="Helical" evidence="2">
    <location>
        <begin position="299"/>
        <end position="321"/>
    </location>
</feature>
<dbReference type="InterPro" id="IPR050250">
    <property type="entry name" value="Macrolide_Exporter_MacB"/>
</dbReference>
<dbReference type="PANTHER" id="PTHR30572:SF4">
    <property type="entry name" value="ABC TRANSPORTER PERMEASE YTRF"/>
    <property type="match status" value="1"/>
</dbReference>
<sequence>MRNKQIIRLFLKKDFCIYLLVLLELIVSILFIYNIQKEIKIKRTIDKLDNYYWNTEDSYSIQLNPENIGDASEELQQNLINFYKEIKNNKLIESSGIIYSERVFTDKLKVNYKKDIMIPYSVLGELTQQDEDGTEILEMPIRYVDYDYYKHLNVKFIDGNGFDLKNNKDNLTILGSKFNKYYKSDDYINIGENTLKVVGIAKNDIPIPFDRDYSASYPFLDDSMIILINDSKLNEVYFIQEAALKGGINIKFTKGDIENKKEEIQKLAKKYDLKIGFSNNLNQYKEAMNNIESEVNYSFMRSIIFLIISMIGLISISIYSIYDLKREIGIIIALGARTSDVIFVSSIKMIILGILSFIFGTIIDTHINLAGGGWYRVESNYVNMIITIIVMISAMIVSLIIPSIKIMSIEPRELVGSDK</sequence>
<feature type="coiled-coil region" evidence="1">
    <location>
        <begin position="250"/>
        <end position="294"/>
    </location>
</feature>
<organism evidence="3 4">
    <name type="scientific">Clostridium baratii str. Sullivan</name>
    <dbReference type="NCBI Taxonomy" id="1415775"/>
    <lineage>
        <taxon>Bacteria</taxon>
        <taxon>Bacillati</taxon>
        <taxon>Bacillota</taxon>
        <taxon>Clostridia</taxon>
        <taxon>Eubacteriales</taxon>
        <taxon>Clostridiaceae</taxon>
        <taxon>Clostridium</taxon>
    </lineage>
</organism>